<dbReference type="SUPFAM" id="SSF46955">
    <property type="entry name" value="Putative DNA-binding domain"/>
    <property type="match status" value="2"/>
</dbReference>
<feature type="domain" description="HTH merR-type" evidence="2">
    <location>
        <begin position="131"/>
        <end position="200"/>
    </location>
</feature>
<dbReference type="InterPro" id="IPR000551">
    <property type="entry name" value="MerR-type_HTH_dom"/>
</dbReference>
<evidence type="ECO:0000313" key="3">
    <source>
        <dbReference type="EMBL" id="MFC5664518.1"/>
    </source>
</evidence>
<dbReference type="PANTHER" id="PTHR30204">
    <property type="entry name" value="REDOX-CYCLING DRUG-SENSING TRANSCRIPTIONAL ACTIVATOR SOXR"/>
    <property type="match status" value="1"/>
</dbReference>
<name>A0ABW0X445_9ACTN</name>
<dbReference type="EMBL" id="JBHSOF010000018">
    <property type="protein sequence ID" value="MFC5664518.1"/>
    <property type="molecule type" value="Genomic_DNA"/>
</dbReference>
<keyword evidence="4" id="KW-1185">Reference proteome</keyword>
<dbReference type="Pfam" id="PF13411">
    <property type="entry name" value="MerR_1"/>
    <property type="match status" value="1"/>
</dbReference>
<proteinExistence type="predicted"/>
<sequence>MPSELTSAPAKRLRPVDLGREHGLSAQAVRNYEQDGFLPPAERTPTGYRIYTELHAAALRTFLAHVRAYGHQTAGAVMNAVHAGRIDDALTALDRGHAQLLRDRETLDSVRGAVEHLTAADDPDPFPGPFPLSIGELAHRLRLTPATLRTWEAAGILLPARDRATGHRAFHAVDVRDAELAHLLRRGGYRLPHIAAVVQQIRSAGGTSALAAALADWQERLTARGRAMLSAAAHLDAYLTATADASAR</sequence>
<evidence type="ECO:0000313" key="4">
    <source>
        <dbReference type="Proteomes" id="UP001595975"/>
    </source>
</evidence>
<organism evidence="3 4">
    <name type="scientific">Kitasatospora misakiensis</name>
    <dbReference type="NCBI Taxonomy" id="67330"/>
    <lineage>
        <taxon>Bacteria</taxon>
        <taxon>Bacillati</taxon>
        <taxon>Actinomycetota</taxon>
        <taxon>Actinomycetes</taxon>
        <taxon>Kitasatosporales</taxon>
        <taxon>Streptomycetaceae</taxon>
        <taxon>Kitasatospora</taxon>
    </lineage>
</organism>
<gene>
    <name evidence="3" type="ORF">ACFP3U_16180</name>
</gene>
<reference evidence="4" key="1">
    <citation type="journal article" date="2019" name="Int. J. Syst. Evol. Microbiol.">
        <title>The Global Catalogue of Microorganisms (GCM) 10K type strain sequencing project: providing services to taxonomists for standard genome sequencing and annotation.</title>
        <authorList>
            <consortium name="The Broad Institute Genomics Platform"/>
            <consortium name="The Broad Institute Genome Sequencing Center for Infectious Disease"/>
            <person name="Wu L."/>
            <person name="Ma J."/>
        </authorList>
    </citation>
    <scope>NUCLEOTIDE SEQUENCE [LARGE SCALE GENOMIC DNA]</scope>
    <source>
        <strain evidence="4">CGMCC 4.1437</strain>
    </source>
</reference>
<dbReference type="InterPro" id="IPR009061">
    <property type="entry name" value="DNA-bd_dom_put_sf"/>
</dbReference>
<dbReference type="Pfam" id="PF00376">
    <property type="entry name" value="MerR"/>
    <property type="match status" value="1"/>
</dbReference>
<feature type="domain" description="HTH merR-type" evidence="2">
    <location>
        <begin position="23"/>
        <end position="53"/>
    </location>
</feature>
<protein>
    <submittedName>
        <fullName evidence="3">TioE family transcriptional regulator</fullName>
    </submittedName>
</protein>
<evidence type="ECO:0000259" key="2">
    <source>
        <dbReference type="PROSITE" id="PS50937"/>
    </source>
</evidence>
<dbReference type="PROSITE" id="PS50937">
    <property type="entry name" value="HTH_MERR_2"/>
    <property type="match status" value="2"/>
</dbReference>
<comment type="caution">
    <text evidence="3">The sequence shown here is derived from an EMBL/GenBank/DDBJ whole genome shotgun (WGS) entry which is preliminary data.</text>
</comment>
<dbReference type="PROSITE" id="PS00552">
    <property type="entry name" value="HTH_MERR_1"/>
    <property type="match status" value="1"/>
</dbReference>
<evidence type="ECO:0000256" key="1">
    <source>
        <dbReference type="ARBA" id="ARBA00023125"/>
    </source>
</evidence>
<dbReference type="Gene3D" id="1.10.1660.10">
    <property type="match status" value="2"/>
</dbReference>
<dbReference type="SMART" id="SM00422">
    <property type="entry name" value="HTH_MERR"/>
    <property type="match status" value="2"/>
</dbReference>
<dbReference type="InterPro" id="IPR047057">
    <property type="entry name" value="MerR_fam"/>
</dbReference>
<dbReference type="Proteomes" id="UP001595975">
    <property type="component" value="Unassembled WGS sequence"/>
</dbReference>
<accession>A0ABW0X445</accession>
<dbReference type="PANTHER" id="PTHR30204:SF93">
    <property type="entry name" value="HTH MERR-TYPE DOMAIN-CONTAINING PROTEIN"/>
    <property type="match status" value="1"/>
</dbReference>
<dbReference type="RefSeq" id="WP_380226216.1">
    <property type="nucleotide sequence ID" value="NZ_JBHSOF010000018.1"/>
</dbReference>
<dbReference type="CDD" id="cd04773">
    <property type="entry name" value="HTH_TioE_rpt2"/>
    <property type="match status" value="1"/>
</dbReference>
<keyword evidence="1" id="KW-0238">DNA-binding</keyword>